<dbReference type="GO" id="GO:0004400">
    <property type="term" value="F:histidinol-phosphate transaminase activity"/>
    <property type="evidence" value="ECO:0007669"/>
    <property type="project" value="UniProtKB-UniRule"/>
</dbReference>
<dbReference type="AlphaFoldDB" id="A0A937L6X3"/>
<evidence type="ECO:0000256" key="4">
    <source>
        <dbReference type="ARBA" id="ARBA00011738"/>
    </source>
</evidence>
<dbReference type="GO" id="GO:0030170">
    <property type="term" value="F:pyridoxal phosphate binding"/>
    <property type="evidence" value="ECO:0007669"/>
    <property type="project" value="InterPro"/>
</dbReference>
<dbReference type="PANTHER" id="PTHR43643:SF3">
    <property type="entry name" value="HISTIDINOL-PHOSPHATE AMINOTRANSFERASE"/>
    <property type="match status" value="1"/>
</dbReference>
<comment type="caution">
    <text evidence="11">The sequence shown here is derived from an EMBL/GenBank/DDBJ whole genome shotgun (WGS) entry which is preliminary data.</text>
</comment>
<comment type="cofactor">
    <cofactor evidence="1 9">
        <name>pyridoxal 5'-phosphate</name>
        <dbReference type="ChEBI" id="CHEBI:597326"/>
    </cofactor>
</comment>
<keyword evidence="5 9" id="KW-0032">Aminotransferase</keyword>
<evidence type="ECO:0000256" key="2">
    <source>
        <dbReference type="ARBA" id="ARBA00005011"/>
    </source>
</evidence>
<dbReference type="EMBL" id="JADHOK010000051">
    <property type="protein sequence ID" value="MBL6761940.1"/>
    <property type="molecule type" value="Genomic_DNA"/>
</dbReference>
<comment type="pathway">
    <text evidence="2 9">Amino-acid biosynthesis; L-histidine biosynthesis; L-histidine from 5-phospho-alpha-D-ribose 1-diphosphate: step 7/9.</text>
</comment>
<dbReference type="InterPro" id="IPR015422">
    <property type="entry name" value="PyrdxlP-dep_Trfase_small"/>
</dbReference>
<evidence type="ECO:0000259" key="10">
    <source>
        <dbReference type="Pfam" id="PF00155"/>
    </source>
</evidence>
<evidence type="ECO:0000256" key="9">
    <source>
        <dbReference type="HAMAP-Rule" id="MF_01023"/>
    </source>
</evidence>
<dbReference type="PANTHER" id="PTHR43643">
    <property type="entry name" value="HISTIDINOL-PHOSPHATE AMINOTRANSFERASE 2"/>
    <property type="match status" value="1"/>
</dbReference>
<dbReference type="Pfam" id="PF00155">
    <property type="entry name" value="Aminotran_1_2"/>
    <property type="match status" value="1"/>
</dbReference>
<evidence type="ECO:0000256" key="7">
    <source>
        <dbReference type="ARBA" id="ARBA00022898"/>
    </source>
</evidence>
<dbReference type="InterPro" id="IPR015424">
    <property type="entry name" value="PyrdxlP-dep_Trfase"/>
</dbReference>
<name>A0A937L6X3_9PROT</name>
<dbReference type="Gene3D" id="3.40.640.10">
    <property type="entry name" value="Type I PLP-dependent aspartate aminotransferase-like (Major domain)"/>
    <property type="match status" value="1"/>
</dbReference>
<dbReference type="InterPro" id="IPR050106">
    <property type="entry name" value="HistidinolP_aminotransfase"/>
</dbReference>
<keyword evidence="6 9" id="KW-0808">Transferase</keyword>
<keyword evidence="7 9" id="KW-0663">Pyridoxal phosphate</keyword>
<proteinExistence type="inferred from homology"/>
<evidence type="ECO:0000313" key="12">
    <source>
        <dbReference type="Proteomes" id="UP000785783"/>
    </source>
</evidence>
<comment type="catalytic activity">
    <reaction evidence="8 9">
        <text>L-histidinol phosphate + 2-oxoglutarate = 3-(imidazol-4-yl)-2-oxopropyl phosphate + L-glutamate</text>
        <dbReference type="Rhea" id="RHEA:23744"/>
        <dbReference type="ChEBI" id="CHEBI:16810"/>
        <dbReference type="ChEBI" id="CHEBI:29985"/>
        <dbReference type="ChEBI" id="CHEBI:57766"/>
        <dbReference type="ChEBI" id="CHEBI:57980"/>
        <dbReference type="EC" id="2.6.1.9"/>
    </reaction>
</comment>
<keyword evidence="9" id="KW-0028">Amino-acid biosynthesis</keyword>
<evidence type="ECO:0000313" key="11">
    <source>
        <dbReference type="EMBL" id="MBL6761940.1"/>
    </source>
</evidence>
<dbReference type="InterPro" id="IPR004839">
    <property type="entry name" value="Aminotransferase_I/II_large"/>
</dbReference>
<comment type="similarity">
    <text evidence="3 9">Belongs to the class-II pyridoxal-phosphate-dependent aminotransferase family. Histidinol-phosphate aminotransferase subfamily.</text>
</comment>
<dbReference type="InterPro" id="IPR015421">
    <property type="entry name" value="PyrdxlP-dep_Trfase_major"/>
</dbReference>
<gene>
    <name evidence="9" type="primary">hisC</name>
    <name evidence="11" type="ORF">ISQ19_04505</name>
</gene>
<reference evidence="11" key="1">
    <citation type="submission" date="2020-10" db="EMBL/GenBank/DDBJ databases">
        <title>Microbiome of the Black Sea water column analyzed by genome centric metagenomics.</title>
        <authorList>
            <person name="Cabello-Yeves P.J."/>
            <person name="Callieri C."/>
            <person name="Picazo A."/>
            <person name="Mehrshad M."/>
            <person name="Haro-Moreno J.M."/>
            <person name="Roda-Garcia J."/>
            <person name="Dzembekova N."/>
            <person name="Slabakova V."/>
            <person name="Slabakova N."/>
            <person name="Moncheva S."/>
            <person name="Rodriguez-Valera F."/>
        </authorList>
    </citation>
    <scope>NUCLEOTIDE SEQUENCE</scope>
    <source>
        <strain evidence="11">BS307-5m-G5</strain>
    </source>
</reference>
<dbReference type="Gene3D" id="3.90.1150.10">
    <property type="entry name" value="Aspartate Aminotransferase, domain 1"/>
    <property type="match status" value="1"/>
</dbReference>
<dbReference type="GO" id="GO:0000105">
    <property type="term" value="P:L-histidine biosynthetic process"/>
    <property type="evidence" value="ECO:0007669"/>
    <property type="project" value="UniProtKB-UniRule"/>
</dbReference>
<evidence type="ECO:0000256" key="8">
    <source>
        <dbReference type="ARBA" id="ARBA00047481"/>
    </source>
</evidence>
<dbReference type="PROSITE" id="PS00599">
    <property type="entry name" value="AA_TRANSFER_CLASS_2"/>
    <property type="match status" value="1"/>
</dbReference>
<dbReference type="SUPFAM" id="SSF53383">
    <property type="entry name" value="PLP-dependent transferases"/>
    <property type="match status" value="1"/>
</dbReference>
<dbReference type="HAMAP" id="MF_01023">
    <property type="entry name" value="HisC_aminotrans_2"/>
    <property type="match status" value="1"/>
</dbReference>
<evidence type="ECO:0000256" key="6">
    <source>
        <dbReference type="ARBA" id="ARBA00022679"/>
    </source>
</evidence>
<organism evidence="11 12">
    <name type="scientific">PS1 clade bacterium</name>
    <dbReference type="NCBI Taxonomy" id="2175152"/>
    <lineage>
        <taxon>Bacteria</taxon>
        <taxon>Pseudomonadati</taxon>
        <taxon>Pseudomonadota</taxon>
        <taxon>Alphaproteobacteria</taxon>
        <taxon>PS1 clade</taxon>
    </lineage>
</organism>
<protein>
    <recommendedName>
        <fullName evidence="9">Histidinol-phosphate aminotransferase</fullName>
        <ecNumber evidence="9">2.6.1.9</ecNumber>
    </recommendedName>
    <alternativeName>
        <fullName evidence="9">Imidazole acetol-phosphate transaminase</fullName>
    </alternativeName>
</protein>
<dbReference type="EC" id="2.6.1.9" evidence="9"/>
<keyword evidence="9" id="KW-0368">Histidine biosynthesis</keyword>
<comment type="subunit">
    <text evidence="4 9">Homodimer.</text>
</comment>
<feature type="domain" description="Aminotransferase class I/classII large" evidence="10">
    <location>
        <begin position="30"/>
        <end position="354"/>
    </location>
</feature>
<feature type="modified residue" description="N6-(pyridoxal phosphate)lysine" evidence="9">
    <location>
        <position position="219"/>
    </location>
</feature>
<dbReference type="Proteomes" id="UP000785783">
    <property type="component" value="Unassembled WGS sequence"/>
</dbReference>
<evidence type="ECO:0000256" key="1">
    <source>
        <dbReference type="ARBA" id="ARBA00001933"/>
    </source>
</evidence>
<evidence type="ECO:0000256" key="5">
    <source>
        <dbReference type="ARBA" id="ARBA00022576"/>
    </source>
</evidence>
<dbReference type="InterPro" id="IPR001917">
    <property type="entry name" value="Aminotrans_II_pyridoxalP_BS"/>
</dbReference>
<dbReference type="InterPro" id="IPR005861">
    <property type="entry name" value="HisP_aminotrans"/>
</dbReference>
<evidence type="ECO:0000256" key="3">
    <source>
        <dbReference type="ARBA" id="ARBA00007970"/>
    </source>
</evidence>
<sequence length="363" mass="37986">MSGPQPKDGVLDMPAYVGGREAVEGVKDPYKLSANENPLGASPKALAALKDLGDPSIYPDGGALALREKLAALNGLDAARIVCGNGSDDILTLLAQAYLGPGDEMVHTAHAFLIYKLASRATGAMPVEVAETDLTAKVDALLAAVTDKTKIVFLANPNNPTGTMLDRDAIARLHAGLPDNVLLVLDGAYAEYVDPAVYPAAFDMVEAHANVVTTRTFSKAYGLAALRLGWGYCPLPVADALNRLRGPFNINVAAMRAGLAALDDQTHIETSRAHNAHWRDWLVQQIGGLGISVRSTQANFILLQFADAAQAARVEAAMGAAGVIPRGLSAYGLSDMLRLSVGTQDANRAALAALENIVKGEGA</sequence>
<dbReference type="CDD" id="cd00609">
    <property type="entry name" value="AAT_like"/>
    <property type="match status" value="1"/>
</dbReference>
<accession>A0A937L6X3</accession>